<evidence type="ECO:0000259" key="3">
    <source>
        <dbReference type="PROSITE" id="PS50103"/>
    </source>
</evidence>
<evidence type="ECO:0000313" key="4">
    <source>
        <dbReference type="EMBL" id="KAF2485243.1"/>
    </source>
</evidence>
<organism evidence="4 5">
    <name type="scientific">Neohortaea acidophila</name>
    <dbReference type="NCBI Taxonomy" id="245834"/>
    <lineage>
        <taxon>Eukaryota</taxon>
        <taxon>Fungi</taxon>
        <taxon>Dikarya</taxon>
        <taxon>Ascomycota</taxon>
        <taxon>Pezizomycotina</taxon>
        <taxon>Dothideomycetes</taxon>
        <taxon>Dothideomycetidae</taxon>
        <taxon>Mycosphaerellales</taxon>
        <taxon>Teratosphaeriaceae</taxon>
        <taxon>Neohortaea</taxon>
    </lineage>
</organism>
<feature type="region of interest" description="Disordered" evidence="2">
    <location>
        <begin position="120"/>
        <end position="153"/>
    </location>
</feature>
<gene>
    <name evidence="4" type="ORF">BDY17DRAFT_322107</name>
</gene>
<feature type="compositionally biased region" description="Low complexity" evidence="2">
    <location>
        <begin position="415"/>
        <end position="425"/>
    </location>
</feature>
<keyword evidence="5" id="KW-1185">Reference proteome</keyword>
<feature type="compositionally biased region" description="Polar residues" evidence="2">
    <location>
        <begin position="138"/>
        <end position="153"/>
    </location>
</feature>
<dbReference type="EMBL" id="MU001633">
    <property type="protein sequence ID" value="KAF2485243.1"/>
    <property type="molecule type" value="Genomic_DNA"/>
</dbReference>
<feature type="compositionally biased region" description="Polar residues" evidence="2">
    <location>
        <begin position="374"/>
        <end position="393"/>
    </location>
</feature>
<feature type="region of interest" description="Disordered" evidence="2">
    <location>
        <begin position="355"/>
        <end position="393"/>
    </location>
</feature>
<dbReference type="OrthoDB" id="5355510at2759"/>
<keyword evidence="1" id="KW-0863">Zinc-finger</keyword>
<dbReference type="RefSeq" id="XP_033591812.1">
    <property type="nucleotide sequence ID" value="XM_033736753.1"/>
</dbReference>
<feature type="region of interest" description="Disordered" evidence="2">
    <location>
        <begin position="456"/>
        <end position="505"/>
    </location>
</feature>
<reference evidence="4" key="1">
    <citation type="journal article" date="2020" name="Stud. Mycol.">
        <title>101 Dothideomycetes genomes: a test case for predicting lifestyles and emergence of pathogens.</title>
        <authorList>
            <person name="Haridas S."/>
            <person name="Albert R."/>
            <person name="Binder M."/>
            <person name="Bloem J."/>
            <person name="Labutti K."/>
            <person name="Salamov A."/>
            <person name="Andreopoulos B."/>
            <person name="Baker S."/>
            <person name="Barry K."/>
            <person name="Bills G."/>
            <person name="Bluhm B."/>
            <person name="Cannon C."/>
            <person name="Castanera R."/>
            <person name="Culley D."/>
            <person name="Daum C."/>
            <person name="Ezra D."/>
            <person name="Gonzalez J."/>
            <person name="Henrissat B."/>
            <person name="Kuo A."/>
            <person name="Liang C."/>
            <person name="Lipzen A."/>
            <person name="Lutzoni F."/>
            <person name="Magnuson J."/>
            <person name="Mondo S."/>
            <person name="Nolan M."/>
            <person name="Ohm R."/>
            <person name="Pangilinan J."/>
            <person name="Park H.-J."/>
            <person name="Ramirez L."/>
            <person name="Alfaro M."/>
            <person name="Sun H."/>
            <person name="Tritt A."/>
            <person name="Yoshinaga Y."/>
            <person name="Zwiers L.-H."/>
            <person name="Turgeon B."/>
            <person name="Goodwin S."/>
            <person name="Spatafora J."/>
            <person name="Crous P."/>
            <person name="Grigoriev I."/>
        </authorList>
    </citation>
    <scope>NUCLEOTIDE SEQUENCE</scope>
    <source>
        <strain evidence="4">CBS 113389</strain>
    </source>
</reference>
<protein>
    <recommendedName>
        <fullName evidence="3">C3H1-type domain-containing protein</fullName>
    </recommendedName>
</protein>
<accession>A0A6A6Q0M9</accession>
<evidence type="ECO:0000313" key="5">
    <source>
        <dbReference type="Proteomes" id="UP000799767"/>
    </source>
</evidence>
<feature type="compositionally biased region" description="Basic and acidic residues" evidence="2">
    <location>
        <begin position="495"/>
        <end position="505"/>
    </location>
</feature>
<feature type="compositionally biased region" description="Low complexity" evidence="2">
    <location>
        <begin position="356"/>
        <end position="367"/>
    </location>
</feature>
<evidence type="ECO:0000256" key="1">
    <source>
        <dbReference type="PROSITE-ProRule" id="PRU00723"/>
    </source>
</evidence>
<sequence length="505" mass="52659">MSKPALCQPPPPTVSMQGPTTPRLYFYITRTNGALVPLIPADELPLDVKLQGVPRALNSDQVFALTSVGELPSTGLTFKLVASTQPLSTPALRSPTTLASMTAPSAAPDETTRRAITTTHSCHSSYDSPRPTPAAHETATTWRSTPKPTPTPTAQSIINAILDTDAGASTAAKIGYIPDSRKPIPPSGALPDPEKKTYCSHWIRHGECDYTQQGCRYRHEMPDRATLLKIGFRGVPKWWAERNVVVRLPAEGERGGGAAGERPFGWARTGGRVLDGVDGVSSASSSRGSSVSEAASVKLTAVPVVPRAVSKVTASVTKPVRPVEVKEVPTSVRVVPSGSIEVDLIDFEPLIPAPAPASASAPVASSSIDKADTDNATPSPASNSHSVTTSTPKTILSPKNAFIAAGEHPLAQIANAAQAKATPPATSSPPRPTHPEAKTTQLVPRARYNGGLMASRFAVPQGPAGGATGPSPRGYKASPRSVTAAQRKHAATLGCRDRRSATASG</sequence>
<dbReference type="AlphaFoldDB" id="A0A6A6Q0M9"/>
<feature type="region of interest" description="Disordered" evidence="2">
    <location>
        <begin position="415"/>
        <end position="442"/>
    </location>
</feature>
<keyword evidence="1" id="KW-0479">Metal-binding</keyword>
<name>A0A6A6Q0M9_9PEZI</name>
<feature type="zinc finger region" description="C3H1-type" evidence="1">
    <location>
        <begin position="193"/>
        <end position="222"/>
    </location>
</feature>
<evidence type="ECO:0000256" key="2">
    <source>
        <dbReference type="SAM" id="MobiDB-lite"/>
    </source>
</evidence>
<dbReference type="GeneID" id="54477755"/>
<dbReference type="PROSITE" id="PS50103">
    <property type="entry name" value="ZF_C3H1"/>
    <property type="match status" value="1"/>
</dbReference>
<dbReference type="GO" id="GO:0008270">
    <property type="term" value="F:zinc ion binding"/>
    <property type="evidence" value="ECO:0007669"/>
    <property type="project" value="UniProtKB-KW"/>
</dbReference>
<keyword evidence="1" id="KW-0862">Zinc</keyword>
<feature type="domain" description="C3H1-type" evidence="3">
    <location>
        <begin position="193"/>
        <end position="222"/>
    </location>
</feature>
<dbReference type="Proteomes" id="UP000799767">
    <property type="component" value="Unassembled WGS sequence"/>
</dbReference>
<dbReference type="InterPro" id="IPR000571">
    <property type="entry name" value="Znf_CCCH"/>
</dbReference>
<proteinExistence type="predicted"/>